<sequence>MFVKGGKDYFIKEMDRVVLHPIGCRMAQYLSTETATRQKIDMVHKTTSNDTVNKHACRFVGKPIDDMIAKGIPNNPTNKSAAAKDTISLTLTLEMDDASSSALSPDKVSKIKDSELEELLQNVVLMAEIGIDLKERCNIAEKYVTHLKLLFSQTNRAIDTLQSTSKYSLQQAKKLLNGTSMLAANANSNLRSDYEKLLGVIDKQLSDFDDLGDVEPDSESTNLSYLTEKIKFLESKHKLSDNNLPPSGSSKSVKCCDTDEKYPENWSRDSSIDLNNVVNLPPVPEDVFTSFSSTNKPKRSSSLSSLKSMRKVKLFLQRAETSDDEEVSSDNEDHELGQKVSRVIFR</sequence>
<proteinExistence type="predicted"/>
<feature type="compositionally biased region" description="Low complexity" evidence="1">
    <location>
        <begin position="290"/>
        <end position="307"/>
    </location>
</feature>
<reference evidence="2" key="2">
    <citation type="submission" date="2021-08" db="EMBL/GenBank/DDBJ databases">
        <authorList>
            <person name="Eriksson T."/>
        </authorList>
    </citation>
    <scope>NUCLEOTIDE SEQUENCE</scope>
    <source>
        <strain evidence="2">Stoneville</strain>
        <tissue evidence="2">Whole head</tissue>
    </source>
</reference>
<feature type="region of interest" description="Disordered" evidence="1">
    <location>
        <begin position="319"/>
        <end position="346"/>
    </location>
</feature>
<dbReference type="Proteomes" id="UP000719412">
    <property type="component" value="Unassembled WGS sequence"/>
</dbReference>
<evidence type="ECO:0000313" key="3">
    <source>
        <dbReference type="Proteomes" id="UP000719412"/>
    </source>
</evidence>
<keyword evidence="3" id="KW-1185">Reference proteome</keyword>
<feature type="compositionally biased region" description="Acidic residues" evidence="1">
    <location>
        <begin position="322"/>
        <end position="333"/>
    </location>
</feature>
<evidence type="ECO:0000256" key="1">
    <source>
        <dbReference type="SAM" id="MobiDB-lite"/>
    </source>
</evidence>
<evidence type="ECO:0000313" key="2">
    <source>
        <dbReference type="EMBL" id="KAH0818665.1"/>
    </source>
</evidence>
<accession>A0A8J6HH36</accession>
<protein>
    <submittedName>
        <fullName evidence="2">Uncharacterized protein</fullName>
    </submittedName>
</protein>
<organism evidence="2 3">
    <name type="scientific">Tenebrio molitor</name>
    <name type="common">Yellow mealworm beetle</name>
    <dbReference type="NCBI Taxonomy" id="7067"/>
    <lineage>
        <taxon>Eukaryota</taxon>
        <taxon>Metazoa</taxon>
        <taxon>Ecdysozoa</taxon>
        <taxon>Arthropoda</taxon>
        <taxon>Hexapoda</taxon>
        <taxon>Insecta</taxon>
        <taxon>Pterygota</taxon>
        <taxon>Neoptera</taxon>
        <taxon>Endopterygota</taxon>
        <taxon>Coleoptera</taxon>
        <taxon>Polyphaga</taxon>
        <taxon>Cucujiformia</taxon>
        <taxon>Tenebrionidae</taxon>
        <taxon>Tenebrio</taxon>
    </lineage>
</organism>
<feature type="compositionally biased region" description="Polar residues" evidence="1">
    <location>
        <begin position="241"/>
        <end position="252"/>
    </location>
</feature>
<comment type="caution">
    <text evidence="2">The sequence shown here is derived from an EMBL/GenBank/DDBJ whole genome shotgun (WGS) entry which is preliminary data.</text>
</comment>
<feature type="region of interest" description="Disordered" evidence="1">
    <location>
        <begin position="238"/>
        <end position="268"/>
    </location>
</feature>
<reference evidence="2" key="1">
    <citation type="journal article" date="2020" name="J Insects Food Feed">
        <title>The yellow mealworm (Tenebrio molitor) genome: a resource for the emerging insects as food and feed industry.</title>
        <authorList>
            <person name="Eriksson T."/>
            <person name="Andere A."/>
            <person name="Kelstrup H."/>
            <person name="Emery V."/>
            <person name="Picard C."/>
        </authorList>
    </citation>
    <scope>NUCLEOTIDE SEQUENCE</scope>
    <source>
        <strain evidence="2">Stoneville</strain>
        <tissue evidence="2">Whole head</tissue>
    </source>
</reference>
<feature type="region of interest" description="Disordered" evidence="1">
    <location>
        <begin position="288"/>
        <end position="307"/>
    </location>
</feature>
<feature type="compositionally biased region" description="Basic and acidic residues" evidence="1">
    <location>
        <begin position="254"/>
        <end position="268"/>
    </location>
</feature>
<dbReference type="AlphaFoldDB" id="A0A8J6HH36"/>
<gene>
    <name evidence="2" type="ORF">GEV33_004128</name>
</gene>
<name>A0A8J6HH36_TENMO</name>
<dbReference type="EMBL" id="JABDTM020016943">
    <property type="protein sequence ID" value="KAH0818665.1"/>
    <property type="molecule type" value="Genomic_DNA"/>
</dbReference>